<feature type="domain" description="eCIS core" evidence="2">
    <location>
        <begin position="54"/>
        <end position="119"/>
    </location>
</feature>
<protein>
    <submittedName>
        <fullName evidence="3">Uncharacterized protein DUF4157</fullName>
    </submittedName>
</protein>
<feature type="region of interest" description="Disordered" evidence="1">
    <location>
        <begin position="1"/>
        <end position="49"/>
    </location>
</feature>
<dbReference type="Proteomes" id="UP000295611">
    <property type="component" value="Unassembled WGS sequence"/>
</dbReference>
<dbReference type="AlphaFoldDB" id="A0A4R7BET6"/>
<name>A0A4R7BET6_9NEIS</name>
<gene>
    <name evidence="3" type="ORF">DFP86_101171</name>
</gene>
<reference evidence="3 4" key="1">
    <citation type="submission" date="2019-03" db="EMBL/GenBank/DDBJ databases">
        <title>Genomic Encyclopedia of Type Strains, Phase III (KMG-III): the genomes of soil and plant-associated and newly described type strains.</title>
        <authorList>
            <person name="Whitman W."/>
        </authorList>
    </citation>
    <scope>NUCLEOTIDE SEQUENCE [LARGE SCALE GENOMIC DNA]</scope>
    <source>
        <strain evidence="3 4">CECT 8976</strain>
    </source>
</reference>
<dbReference type="InterPro" id="IPR025295">
    <property type="entry name" value="eCIS_core_dom"/>
</dbReference>
<evidence type="ECO:0000313" key="3">
    <source>
        <dbReference type="EMBL" id="TDR82782.1"/>
    </source>
</evidence>
<evidence type="ECO:0000259" key="2">
    <source>
        <dbReference type="Pfam" id="PF13699"/>
    </source>
</evidence>
<evidence type="ECO:0000256" key="1">
    <source>
        <dbReference type="SAM" id="MobiDB-lite"/>
    </source>
</evidence>
<accession>A0A4R7BET6</accession>
<sequence length="301" mass="33624">MYAEKKAHDPLEISTTDNRQPQGAAQREADDSPRQQTQGQRLAQMQTQHHANGLPAQLRQGIESLSGFDMSDVRVHRNSDKPAQLQAHAYAQGSDIYLGPGQDKHLPHEAWHVVQQKQGRVRPTLQMKGGVGVNDDVGLEREADVMGGRVLCSAPQNGGHAASLVYEKKGVGHLISQFMFNFKAASSVDFDVIENNNLFVHKEFFDWYGSYDVIGFVKKFFNDCFNIGQLPADGMYKIYLGKTKGELASKSYVSVIFNVRSNRQENKCGANIFHCGASNGLNHQAPDYKYEYESGYFKKCD</sequence>
<dbReference type="EMBL" id="SNZP01000001">
    <property type="protein sequence ID" value="TDR82782.1"/>
    <property type="molecule type" value="Genomic_DNA"/>
</dbReference>
<organism evidence="3 4">
    <name type="scientific">Paludibacterium purpuratum</name>
    <dbReference type="NCBI Taxonomy" id="1144873"/>
    <lineage>
        <taxon>Bacteria</taxon>
        <taxon>Pseudomonadati</taxon>
        <taxon>Pseudomonadota</taxon>
        <taxon>Betaproteobacteria</taxon>
        <taxon>Neisseriales</taxon>
        <taxon>Chromobacteriaceae</taxon>
        <taxon>Paludibacterium</taxon>
    </lineage>
</organism>
<dbReference type="RefSeq" id="WP_133678108.1">
    <property type="nucleotide sequence ID" value="NZ_SNZP01000001.1"/>
</dbReference>
<evidence type="ECO:0000313" key="4">
    <source>
        <dbReference type="Proteomes" id="UP000295611"/>
    </source>
</evidence>
<feature type="compositionally biased region" description="Polar residues" evidence="1">
    <location>
        <begin position="34"/>
        <end position="49"/>
    </location>
</feature>
<dbReference type="OrthoDB" id="292792at2"/>
<feature type="compositionally biased region" description="Polar residues" evidence="1">
    <location>
        <begin position="13"/>
        <end position="23"/>
    </location>
</feature>
<feature type="compositionally biased region" description="Basic and acidic residues" evidence="1">
    <location>
        <begin position="1"/>
        <end position="11"/>
    </location>
</feature>
<proteinExistence type="predicted"/>
<keyword evidence="4" id="KW-1185">Reference proteome</keyword>
<comment type="caution">
    <text evidence="3">The sequence shown here is derived from an EMBL/GenBank/DDBJ whole genome shotgun (WGS) entry which is preliminary data.</text>
</comment>
<dbReference type="Pfam" id="PF13699">
    <property type="entry name" value="eCIS_core"/>
    <property type="match status" value="1"/>
</dbReference>